<dbReference type="PANTHER" id="PTHR35149:SF2">
    <property type="entry name" value="DUF262 DOMAIN-CONTAINING PROTEIN"/>
    <property type="match status" value="1"/>
</dbReference>
<dbReference type="AlphaFoldDB" id="A0A6I5N376"/>
<dbReference type="RefSeq" id="WP_163227709.1">
    <property type="nucleotide sequence ID" value="NZ_VYSG01000002.1"/>
</dbReference>
<dbReference type="Pfam" id="PF03235">
    <property type="entry name" value="GmrSD_N"/>
    <property type="match status" value="1"/>
</dbReference>
<evidence type="ECO:0000259" key="3">
    <source>
        <dbReference type="Pfam" id="PF18755"/>
    </source>
</evidence>
<name>A0A6I5N376_9BIFI</name>
<feature type="compositionally biased region" description="Basic and acidic residues" evidence="1">
    <location>
        <begin position="382"/>
        <end position="399"/>
    </location>
</feature>
<evidence type="ECO:0000313" key="4">
    <source>
        <dbReference type="EMBL" id="NEG70109.1"/>
    </source>
</evidence>
<proteinExistence type="predicted"/>
<feature type="domain" description="RAMA" evidence="3">
    <location>
        <begin position="635"/>
        <end position="734"/>
    </location>
</feature>
<accession>A0A6I5N376</accession>
<comment type="caution">
    <text evidence="4">The sequence shown here is derived from an EMBL/GenBank/DDBJ whole genome shotgun (WGS) entry which is preliminary data.</text>
</comment>
<dbReference type="EMBL" id="VYSG01000002">
    <property type="protein sequence ID" value="NEG70109.1"/>
    <property type="molecule type" value="Genomic_DNA"/>
</dbReference>
<organism evidence="4 5">
    <name type="scientific">Bifidobacterium choloepi</name>
    <dbReference type="NCBI Taxonomy" id="2614131"/>
    <lineage>
        <taxon>Bacteria</taxon>
        <taxon>Bacillati</taxon>
        <taxon>Actinomycetota</taxon>
        <taxon>Actinomycetes</taxon>
        <taxon>Bifidobacteriales</taxon>
        <taxon>Bifidobacteriaceae</taxon>
        <taxon>Bifidobacterium</taxon>
    </lineage>
</organism>
<dbReference type="InterPro" id="IPR004919">
    <property type="entry name" value="GmrSD_N"/>
</dbReference>
<keyword evidence="5" id="KW-1185">Reference proteome</keyword>
<feature type="domain" description="GmrSD restriction endonucleases N-terminal" evidence="2">
    <location>
        <begin position="13"/>
        <end position="240"/>
    </location>
</feature>
<reference evidence="4 5" key="1">
    <citation type="submission" date="2019-09" db="EMBL/GenBank/DDBJ databases">
        <title>Phylogenetic characterization of a novel taxon of the genus Bifidobacterium: Bifidobacterium choloepi sp. nov.</title>
        <authorList>
            <person name="Modesto M."/>
            <person name="Satti M."/>
        </authorList>
    </citation>
    <scope>NUCLEOTIDE SEQUENCE [LARGE SCALE GENOMIC DNA]</scope>
    <source>
        <strain evidence="4 5">BRDM6</strain>
    </source>
</reference>
<dbReference type="InterPro" id="IPR040843">
    <property type="entry name" value="RAMA"/>
</dbReference>
<evidence type="ECO:0000259" key="2">
    <source>
        <dbReference type="Pfam" id="PF03235"/>
    </source>
</evidence>
<evidence type="ECO:0000313" key="5">
    <source>
        <dbReference type="Proteomes" id="UP000469292"/>
    </source>
</evidence>
<sequence>MAISASEKALSRVFTSDYRFVIPTFQRAYQWRREQMAQLVGDIIDACGSSTGPYFLGSLILVREDDSPVAGRRDAVAGRPQVCQVIDGQQRLVSLTILFAVLEYLEDDDQLTASLDGLVIEAGDKLRGIEPEPRLKLRDKDAVFFREYVQQGNLEMLFDLRESDCETQAQRNMLDNARYAFDELGRMSAEDRHRFATYLVNDVMLVIVETGDLSGAYRIFDVMNMRGVPLTASDVFKAKVVSSISPGARDAYARCWDDIMEPFGDDAGRIERFFADLHLILTGRPMCEQLLADFSADVLAPYFHRGDAIDFIDDVLRPYACAWRILDHPGESMFADDVKRLLTGLNDYPNDDWRPVAMWGIVHSVSNIDDPDAAAALAGDDPSARADRATSRKPDHAATERSAPAVPPMFHDVSRLTGMLAALDRVAGIDVLNGEGALKRRTRACGAIRDLRKGLSLQRIGGFVVSAEEQRTAMMHLRGELALSDDMKRLLLIRANEQRAGEGIVRPRSLNAVRLLPEQVGPKSTFADWPADLCDYWVDRIGNYALTQASGKSMANLDDFDERRDRILKSASSRRFPLTAQLSELSALTPEALQARQEETIKLIAAVWQIRYDEQALVTSPSTSMANQAAAAGGGHGSSHRARINSRRVTVAQAVSSGLLAVGETLAWERPRKHERWEITVTEDGLRLPDGSVVSSPTAAAKAVCPGASAKLDAWKRVSDGKSLADIWRLVRKYH</sequence>
<gene>
    <name evidence="4" type="ORF">F6S87_05795</name>
</gene>
<dbReference type="Proteomes" id="UP000469292">
    <property type="component" value="Unassembled WGS sequence"/>
</dbReference>
<evidence type="ECO:0000256" key="1">
    <source>
        <dbReference type="SAM" id="MobiDB-lite"/>
    </source>
</evidence>
<dbReference type="PANTHER" id="PTHR35149">
    <property type="entry name" value="SLL5132 PROTEIN"/>
    <property type="match status" value="1"/>
</dbReference>
<protein>
    <submittedName>
        <fullName evidence="4">DUF262 domain-containing protein</fullName>
    </submittedName>
</protein>
<dbReference type="Pfam" id="PF18755">
    <property type="entry name" value="RAMA"/>
    <property type="match status" value="1"/>
</dbReference>
<feature type="region of interest" description="Disordered" evidence="1">
    <location>
        <begin position="373"/>
        <end position="406"/>
    </location>
</feature>